<gene>
    <name evidence="4" type="primary">sufD</name>
    <name evidence="4" type="ORF">HUW51_17660</name>
</gene>
<evidence type="ECO:0000259" key="3">
    <source>
        <dbReference type="Pfam" id="PF19295"/>
    </source>
</evidence>
<dbReference type="KEGG" id="aswu:HUW51_17660"/>
<keyword evidence="5" id="KW-1185">Reference proteome</keyword>
<feature type="domain" description="SUF system FeS cluster assembly SufBD core" evidence="2">
    <location>
        <begin position="184"/>
        <end position="414"/>
    </location>
</feature>
<dbReference type="NCBIfam" id="TIGR01981">
    <property type="entry name" value="sufD"/>
    <property type="match status" value="1"/>
</dbReference>
<reference evidence="4 5" key="1">
    <citation type="journal article" date="2018" name="Int. J. Syst. Evol. Microbiol.">
        <title>Adhaeribacter swui sp. nov., isolated from wet mud.</title>
        <authorList>
            <person name="Kim D.U."/>
            <person name="Kim K.W."/>
            <person name="Kang M.S."/>
            <person name="Kim J.Y."/>
            <person name="Jang J.H."/>
            <person name="Kim M.K."/>
        </authorList>
    </citation>
    <scope>NUCLEOTIDE SEQUENCE [LARGE SCALE GENOMIC DNA]</scope>
    <source>
        <strain evidence="4 5">KCTC 52873</strain>
    </source>
</reference>
<dbReference type="GO" id="GO:0016226">
    <property type="term" value="P:iron-sulfur cluster assembly"/>
    <property type="evidence" value="ECO:0007669"/>
    <property type="project" value="InterPro"/>
</dbReference>
<proteinExistence type="inferred from homology"/>
<dbReference type="RefSeq" id="WP_185270942.1">
    <property type="nucleotide sequence ID" value="NZ_CP055156.1"/>
</dbReference>
<evidence type="ECO:0000259" key="2">
    <source>
        <dbReference type="Pfam" id="PF01458"/>
    </source>
</evidence>
<dbReference type="PANTHER" id="PTHR43575">
    <property type="entry name" value="PROTEIN ABCI7, CHLOROPLASTIC"/>
    <property type="match status" value="1"/>
</dbReference>
<organism evidence="4 5">
    <name type="scientific">Adhaeribacter swui</name>
    <dbReference type="NCBI Taxonomy" id="2086471"/>
    <lineage>
        <taxon>Bacteria</taxon>
        <taxon>Pseudomonadati</taxon>
        <taxon>Bacteroidota</taxon>
        <taxon>Cytophagia</taxon>
        <taxon>Cytophagales</taxon>
        <taxon>Hymenobacteraceae</taxon>
        <taxon>Adhaeribacter</taxon>
    </lineage>
</organism>
<protein>
    <submittedName>
        <fullName evidence="4">Fe-S cluster assembly protein SufD</fullName>
    </submittedName>
</protein>
<name>A0A7G7GBC8_9BACT</name>
<dbReference type="InterPro" id="IPR045595">
    <property type="entry name" value="SufBD_N"/>
</dbReference>
<dbReference type="AlphaFoldDB" id="A0A7G7GBC8"/>
<evidence type="ECO:0000313" key="5">
    <source>
        <dbReference type="Proteomes" id="UP000515237"/>
    </source>
</evidence>
<feature type="domain" description="SUF system FeS cluster assembly SufBD N-terminal" evidence="3">
    <location>
        <begin position="36"/>
        <end position="175"/>
    </location>
</feature>
<dbReference type="InterPro" id="IPR055346">
    <property type="entry name" value="Fe-S_cluster_assembly_SufBD"/>
</dbReference>
<dbReference type="PANTHER" id="PTHR43575:SF1">
    <property type="entry name" value="PROTEIN ABCI7, CHLOROPLASTIC"/>
    <property type="match status" value="1"/>
</dbReference>
<dbReference type="InterPro" id="IPR011542">
    <property type="entry name" value="SUF_FeS_clus_asmbl_SufD"/>
</dbReference>
<dbReference type="InterPro" id="IPR000825">
    <property type="entry name" value="SUF_FeS_clus_asmbl_SufBD_core"/>
</dbReference>
<sequence length="448" mass="50170">MANQISTIPLYQDLLHGFDSWFTSRQTTGSEASLPFRKKAIEDFRLLGFPSRKVEDWKYTNVLPFLKETYEFNPYAIQNAAKTAISLDNAAIPALDAYRIVLVNGQLQAALSDQLPAHIKIKNIADAEAEPAFAAHFGQQVNTGKYHFAALNTAWFSDGIFIEIPASVVLEKPIHLVHIYAGAGNLFIQPRHLVVVHRSASVSLVESVVSDNSTGDFFINNLSEIVVKENAQVQHYNLQTNTKNTRQVSHTEISQKRDSVYSNYTFSLPESDLLRNNLHVNLDDEYTESHLYGLYLANGKQLVDNHSFVNHLHPHCNSNEVYKGVLLDNATGVFNGKIFVQRDAQKTNAFQQNNNLLLSNKATINSKPQLEIFADDVKCSHGSTVGQLSQEAMFYLRSRGISESTARRLLVSAFAFDVTQNIQIPAIETYINNLITHHIPAEQELVKA</sequence>
<dbReference type="SUPFAM" id="SSF101960">
    <property type="entry name" value="Stabilizer of iron transporter SufD"/>
    <property type="match status" value="1"/>
</dbReference>
<dbReference type="EMBL" id="CP055156">
    <property type="protein sequence ID" value="QNF34462.1"/>
    <property type="molecule type" value="Genomic_DNA"/>
</dbReference>
<dbReference type="Proteomes" id="UP000515237">
    <property type="component" value="Chromosome"/>
</dbReference>
<accession>A0A7G7GBC8</accession>
<evidence type="ECO:0000313" key="4">
    <source>
        <dbReference type="EMBL" id="QNF34462.1"/>
    </source>
</evidence>
<evidence type="ECO:0000256" key="1">
    <source>
        <dbReference type="ARBA" id="ARBA00043967"/>
    </source>
</evidence>
<comment type="similarity">
    <text evidence="1">Belongs to the iron-sulfur cluster assembly SufBD family.</text>
</comment>
<dbReference type="Pfam" id="PF01458">
    <property type="entry name" value="SUFBD_core"/>
    <property type="match status" value="1"/>
</dbReference>
<dbReference type="Pfam" id="PF19295">
    <property type="entry name" value="SufBD_N"/>
    <property type="match status" value="1"/>
</dbReference>
<dbReference type="InterPro" id="IPR037284">
    <property type="entry name" value="SUF_FeS_clus_asmbl_SufBD_sf"/>
</dbReference>